<gene>
    <name evidence="2" type="ORF">B296_00036478</name>
</gene>
<protein>
    <submittedName>
        <fullName evidence="2">Uncharacterized protein</fullName>
    </submittedName>
</protein>
<keyword evidence="1" id="KW-0812">Transmembrane</keyword>
<comment type="caution">
    <text evidence="2">The sequence shown here is derived from an EMBL/GenBank/DDBJ whole genome shotgun (WGS) entry which is preliminary data.</text>
</comment>
<evidence type="ECO:0000313" key="2">
    <source>
        <dbReference type="EMBL" id="RRT39653.1"/>
    </source>
</evidence>
<accession>A0A426XJM9</accession>
<dbReference type="EMBL" id="AMZH03020003">
    <property type="protein sequence ID" value="RRT39653.1"/>
    <property type="molecule type" value="Genomic_DNA"/>
</dbReference>
<keyword evidence="1" id="KW-1133">Transmembrane helix</keyword>
<reference evidence="2 3" key="1">
    <citation type="journal article" date="2014" name="Agronomy (Basel)">
        <title>A Draft Genome Sequence for Ensete ventricosum, the Drought-Tolerant Tree Against Hunger.</title>
        <authorList>
            <person name="Harrison J."/>
            <person name="Moore K.A."/>
            <person name="Paszkiewicz K."/>
            <person name="Jones T."/>
            <person name="Grant M."/>
            <person name="Ambacheew D."/>
            <person name="Muzemil S."/>
            <person name="Studholme D.J."/>
        </authorList>
    </citation>
    <scope>NUCLEOTIDE SEQUENCE [LARGE SCALE GENOMIC DNA]</scope>
</reference>
<evidence type="ECO:0000313" key="3">
    <source>
        <dbReference type="Proteomes" id="UP000287651"/>
    </source>
</evidence>
<dbReference type="Proteomes" id="UP000287651">
    <property type="component" value="Unassembled WGS sequence"/>
</dbReference>
<sequence>MARVDPSIAVPDRLLIYYGIFLLPFFFFFFSSSSVDASVHSYVGEKFAPKGNAFVIHGGSEGLYASLPDPNATAGRGDAFIRYSPLVLTSFYKSGAPLIRFVGFRALWGFGMSKDGKLGLSV</sequence>
<organism evidence="2 3">
    <name type="scientific">Ensete ventricosum</name>
    <name type="common">Abyssinian banana</name>
    <name type="synonym">Musa ensete</name>
    <dbReference type="NCBI Taxonomy" id="4639"/>
    <lineage>
        <taxon>Eukaryota</taxon>
        <taxon>Viridiplantae</taxon>
        <taxon>Streptophyta</taxon>
        <taxon>Embryophyta</taxon>
        <taxon>Tracheophyta</taxon>
        <taxon>Spermatophyta</taxon>
        <taxon>Magnoliopsida</taxon>
        <taxon>Liliopsida</taxon>
        <taxon>Zingiberales</taxon>
        <taxon>Musaceae</taxon>
        <taxon>Ensete</taxon>
    </lineage>
</organism>
<name>A0A426XJM9_ENSVE</name>
<dbReference type="AlphaFoldDB" id="A0A426XJM9"/>
<proteinExistence type="predicted"/>
<feature type="transmembrane region" description="Helical" evidence="1">
    <location>
        <begin position="15"/>
        <end position="32"/>
    </location>
</feature>
<evidence type="ECO:0000256" key="1">
    <source>
        <dbReference type="SAM" id="Phobius"/>
    </source>
</evidence>
<keyword evidence="1" id="KW-0472">Membrane</keyword>